<feature type="domain" description="Helicase ATP-binding" evidence="10">
    <location>
        <begin position="399"/>
        <end position="613"/>
    </location>
</feature>
<dbReference type="GeneID" id="11534798"/>
<keyword evidence="4" id="KW-0378">Hydrolase</keyword>
<dbReference type="Pfam" id="PF26021">
    <property type="entry name" value="Ferritin_C144_05"/>
    <property type="match status" value="1"/>
</dbReference>
<evidence type="ECO:0000259" key="9">
    <source>
        <dbReference type="PROSITE" id="PS50089"/>
    </source>
</evidence>
<dbReference type="Gene3D" id="3.40.50.300">
    <property type="entry name" value="P-loop containing nucleotide triphosphate hydrolases"/>
    <property type="match status" value="1"/>
</dbReference>
<dbReference type="Gene3D" id="3.40.50.10810">
    <property type="entry name" value="Tandem AAA-ATPase domain"/>
    <property type="match status" value="1"/>
</dbReference>
<dbReference type="OrthoDB" id="5330228at2759"/>
<dbReference type="SMART" id="SM00487">
    <property type="entry name" value="DEXDc"/>
    <property type="match status" value="1"/>
</dbReference>
<evidence type="ECO:0008006" key="13">
    <source>
        <dbReference type="Google" id="ProtNLM"/>
    </source>
</evidence>
<dbReference type="EMBL" id="HE612857">
    <property type="protein sequence ID" value="CCE62037.1"/>
    <property type="molecule type" value="Genomic_DNA"/>
</dbReference>
<dbReference type="GO" id="GO:0005634">
    <property type="term" value="C:nucleus"/>
    <property type="evidence" value="ECO:0007669"/>
    <property type="project" value="TreeGrafter"/>
</dbReference>
<proteinExistence type="predicted"/>
<dbReference type="InterPro" id="IPR001650">
    <property type="entry name" value="Helicase_C-like"/>
</dbReference>
<keyword evidence="2" id="KW-0547">Nucleotide-binding</keyword>
<dbReference type="PROSITE" id="PS50089">
    <property type="entry name" value="ZF_RING_2"/>
    <property type="match status" value="1"/>
</dbReference>
<evidence type="ECO:0000256" key="1">
    <source>
        <dbReference type="ARBA" id="ARBA00022723"/>
    </source>
</evidence>
<dbReference type="GO" id="GO:0016787">
    <property type="term" value="F:hydrolase activity"/>
    <property type="evidence" value="ECO:0007669"/>
    <property type="project" value="UniProtKB-KW"/>
</dbReference>
<dbReference type="InterPro" id="IPR038718">
    <property type="entry name" value="SNF2-like_sf"/>
</dbReference>
<evidence type="ECO:0000256" key="6">
    <source>
        <dbReference type="ARBA" id="ARBA00022840"/>
    </source>
</evidence>
<dbReference type="PROSITE" id="PS00518">
    <property type="entry name" value="ZF_RING_1"/>
    <property type="match status" value="1"/>
</dbReference>
<dbReference type="PANTHER" id="PTHR45865">
    <property type="entry name" value="E3 UBIQUITIN-PROTEIN LIGASE SHPRH FAMILY MEMBER"/>
    <property type="match status" value="1"/>
</dbReference>
<dbReference type="GO" id="GO:0008270">
    <property type="term" value="F:zinc ion binding"/>
    <property type="evidence" value="ECO:0007669"/>
    <property type="project" value="UniProtKB-KW"/>
</dbReference>
<dbReference type="KEGG" id="tpf:TPHA_0B03650"/>
<evidence type="ECO:0000313" key="11">
    <source>
        <dbReference type="EMBL" id="CCE62037.1"/>
    </source>
</evidence>
<feature type="domain" description="RING-type" evidence="9">
    <location>
        <begin position="1271"/>
        <end position="1309"/>
    </location>
</feature>
<dbReference type="Pfam" id="PF00271">
    <property type="entry name" value="Helicase_C"/>
    <property type="match status" value="1"/>
</dbReference>
<dbReference type="STRING" id="1071381.G8BPV6"/>
<evidence type="ECO:0000313" key="12">
    <source>
        <dbReference type="Proteomes" id="UP000005666"/>
    </source>
</evidence>
<dbReference type="SUPFAM" id="SSF57850">
    <property type="entry name" value="RING/U-box"/>
    <property type="match status" value="1"/>
</dbReference>
<evidence type="ECO:0000256" key="4">
    <source>
        <dbReference type="ARBA" id="ARBA00022801"/>
    </source>
</evidence>
<dbReference type="InterPro" id="IPR027417">
    <property type="entry name" value="P-loop_NTPase"/>
</dbReference>
<dbReference type="InterPro" id="IPR014001">
    <property type="entry name" value="Helicase_ATP-bd"/>
</dbReference>
<dbReference type="GO" id="GO:0006974">
    <property type="term" value="P:DNA damage response"/>
    <property type="evidence" value="ECO:0007669"/>
    <property type="project" value="TreeGrafter"/>
</dbReference>
<feature type="compositionally biased region" description="Basic residues" evidence="8">
    <location>
        <begin position="178"/>
        <end position="189"/>
    </location>
</feature>
<dbReference type="Pfam" id="PF00176">
    <property type="entry name" value="SNF2-rel_dom"/>
    <property type="match status" value="1"/>
</dbReference>
<dbReference type="InterPro" id="IPR000330">
    <property type="entry name" value="SNF2_N"/>
</dbReference>
<dbReference type="Gene3D" id="3.30.40.10">
    <property type="entry name" value="Zinc/RING finger domain, C3HC4 (zinc finger)"/>
    <property type="match status" value="1"/>
</dbReference>
<evidence type="ECO:0000256" key="3">
    <source>
        <dbReference type="ARBA" id="ARBA00022771"/>
    </source>
</evidence>
<dbReference type="PANTHER" id="PTHR45865:SF1">
    <property type="entry name" value="E3 UBIQUITIN-PROTEIN LIGASE SHPRH"/>
    <property type="match status" value="1"/>
</dbReference>
<dbReference type="InterPro" id="IPR001841">
    <property type="entry name" value="Znf_RING"/>
</dbReference>
<evidence type="ECO:0000256" key="2">
    <source>
        <dbReference type="ARBA" id="ARBA00022741"/>
    </source>
</evidence>
<keyword evidence="3 7" id="KW-0863">Zinc-finger</keyword>
<keyword evidence="6" id="KW-0067">ATP-binding</keyword>
<dbReference type="InterPro" id="IPR049730">
    <property type="entry name" value="SNF2/RAD54-like_C"/>
</dbReference>
<dbReference type="GO" id="GO:0061630">
    <property type="term" value="F:ubiquitin protein ligase activity"/>
    <property type="evidence" value="ECO:0007669"/>
    <property type="project" value="TreeGrafter"/>
</dbReference>
<evidence type="ECO:0000256" key="8">
    <source>
        <dbReference type="SAM" id="MobiDB-lite"/>
    </source>
</evidence>
<dbReference type="eggNOG" id="KOG0298">
    <property type="taxonomic scope" value="Eukaryota"/>
</dbReference>
<dbReference type="SMART" id="SM00184">
    <property type="entry name" value="RING"/>
    <property type="match status" value="1"/>
</dbReference>
<feature type="region of interest" description="Disordered" evidence="8">
    <location>
        <begin position="162"/>
        <end position="189"/>
    </location>
</feature>
<evidence type="ECO:0000256" key="7">
    <source>
        <dbReference type="PROSITE-ProRule" id="PRU00175"/>
    </source>
</evidence>
<name>G8BPV6_TETPH</name>
<dbReference type="OMA" id="KAVFFCA"/>
<dbReference type="InterPro" id="IPR059033">
    <property type="entry name" value="C144_05_dom"/>
</dbReference>
<dbReference type="RefSeq" id="XP_003684471.1">
    <property type="nucleotide sequence ID" value="XM_003684423.1"/>
</dbReference>
<accession>G8BPV6</accession>
<dbReference type="InterPro" id="IPR052583">
    <property type="entry name" value="ATP-helicase/E3_Ub-Ligase"/>
</dbReference>
<organism evidence="11 12">
    <name type="scientific">Tetrapisispora phaffii (strain ATCC 24235 / CBS 4417 / NBRC 1672 / NRRL Y-8282 / UCD 70-5)</name>
    <name type="common">Yeast</name>
    <name type="synonym">Fabospora phaffii</name>
    <dbReference type="NCBI Taxonomy" id="1071381"/>
    <lineage>
        <taxon>Eukaryota</taxon>
        <taxon>Fungi</taxon>
        <taxon>Dikarya</taxon>
        <taxon>Ascomycota</taxon>
        <taxon>Saccharomycotina</taxon>
        <taxon>Saccharomycetes</taxon>
        <taxon>Saccharomycetales</taxon>
        <taxon>Saccharomycetaceae</taxon>
        <taxon>Tetrapisispora</taxon>
    </lineage>
</organism>
<dbReference type="InterPro" id="IPR017907">
    <property type="entry name" value="Znf_RING_CS"/>
</dbReference>
<sequence>MVCVHENIDNVDFIIDENNVRYMNDNKRIYEHLVNVNDRRITDLLDQKKSKYKNQNLINLIDLKFTNNAASINFDSNDDMNCCDVVLQYNEVIDIDKDNNDRKNYTVTVNDPHNNGTILFILNVDEIKKQNVIIDDLLKIASNKYLELEMLLNKDVNSSQDQDSIDKNLESQQDANNTRKKSRKKKRKLNNSISNNPLKIVSNFYKDFLLQNSKLKYSKDFKYWEISFSLLLISSKSQFNKFSNETVRILDRLYSNHLKEKDINNRVVDLNSNFIQKLFNHRTTSYTKQRLKDLKLEFYSKIEGLNDITLLPFQMETIQWMLEKEKKMFESTFDSNIGIFRLNEFLNFNVSYGYEIMKLKISDESSTSLDRKNLLFWNKFTNYILPYQEAMEIYENAHKVPENYGARGLISEEMGLGKTIEVLSVLLLNKRDLPTPIADNRTSLYFTSNDFKRIRKAKTTLICCPNAILQQWINEINSHISDVTVFYYKGYHHMKEVFNIDDIDEIVENLSKYDIIITTYNTVSVEVHYAEYNSNLRKRRNAEVPKYNYSSPISLIQFHRIILDEVQMLRSDSTNVAKCTSLLHRVHTWGVSGTPIHIIPDIHTVLSYLQIHPFKDIPKIVSSINLSVLDVTKRQNMTEISRENELLKSSIDGVSFNINNLLDIFQIFDLCIRHTKHDVKSQINIPEQYNYIIPLEFSPVEWDNYLDVWNTFIRMSGYNSDGSGRTRLSTIELNQYLTKLRYLCCHAILPDSHNKLSKNNKSNPNLVYNMDDILKIMTMEAKDKLDSLYRENYQLKIKGAQAKMELQNNPKAAIDYLLEIKDKLISDLSSKCNVSDPFNVILDSIANSENTETVNEMEPGNIITEKGKVDDNLRLKAYMDLLHQCLFFIANGYYFLGSHRLEKVDDENEKIKLLHLESDNDTKAELKLLKYTDVYNENEMKVIESNQILEQKYYELADLLRKQILSSRIEKVNETIIDVKSYFQSKSKAHILNLKLIEFNFKDDFSNSLIVSKVFKLLGLLISSLNEQTIQFNDLVQELLTLSYNPLSKTYDGEDSEEVRNEKSKEYADSIDFQDKVFGIFSCLERILQNRSAIMTSEDDIKLPKKLNLMGQNLSEYHLDLLKNLKLVQGTPFKPIFDELKNLRVVKGSNVPLDNAKVSSSTFEDYLLSFEGHINGYKKEIKDMKESLKMINSIYNSKVEYYSHLQSISDSLVSLLQLEPHQRSNIVRAIKNDNQYKINLKQIMTTGSRLKYLDSLTTLQESIEQNKTFTCPICLGLIHTGSMISCGHFFCNNCIFSWLKLNSNCPLCKRDTTQSQLYNFKFKNEITEESTNNEELSDIRAPQKPNHPNIESNIDIFIEKYKEFPKLSDVHNIVIKTSFGAKIDFTVKLILYLKLKAANENDREPQILMYSQSMEFLKVISHVLKLHDIKQLSCLSNTSNVGQTISNFKQDPSITCLLLNIKSLGAGLNLLNARHIILLDPIINHGDELQAKSRNNRIGQAQTTFVWNLMIKNSVEENILKYKCKLENKKKIVKKSMNIDLDDELSSNEEQKFELNEGTGEVVSKNHLWNCLFQGN</sequence>
<reference evidence="11 12" key="1">
    <citation type="journal article" date="2011" name="Proc. Natl. Acad. Sci. U.S.A.">
        <title>Evolutionary erosion of yeast sex chromosomes by mating-type switching accidents.</title>
        <authorList>
            <person name="Gordon J.L."/>
            <person name="Armisen D."/>
            <person name="Proux-Wera E."/>
            <person name="Oheigeartaigh S.S."/>
            <person name="Byrne K.P."/>
            <person name="Wolfe K.H."/>
        </authorList>
    </citation>
    <scope>NUCLEOTIDE SEQUENCE [LARGE SCALE GENOMIC DNA]</scope>
    <source>
        <strain evidence="12">ATCC 24235 / CBS 4417 / NBRC 1672 / NRRL Y-8282 / UCD 70-5</strain>
    </source>
</reference>
<dbReference type="Pfam" id="PF13923">
    <property type="entry name" value="zf-C3HC4_2"/>
    <property type="match status" value="1"/>
</dbReference>
<evidence type="ECO:0000259" key="10">
    <source>
        <dbReference type="PROSITE" id="PS51192"/>
    </source>
</evidence>
<protein>
    <recommendedName>
        <fullName evidence="13">RING-type domain-containing protein</fullName>
    </recommendedName>
</protein>
<dbReference type="GO" id="GO:0005524">
    <property type="term" value="F:ATP binding"/>
    <property type="evidence" value="ECO:0007669"/>
    <property type="project" value="InterPro"/>
</dbReference>
<dbReference type="CDD" id="cd18793">
    <property type="entry name" value="SF2_C_SNF"/>
    <property type="match status" value="1"/>
</dbReference>
<dbReference type="HOGENOM" id="CLU_001592_2_0_1"/>
<evidence type="ECO:0000256" key="5">
    <source>
        <dbReference type="ARBA" id="ARBA00022833"/>
    </source>
</evidence>
<dbReference type="SUPFAM" id="SSF52540">
    <property type="entry name" value="P-loop containing nucleoside triphosphate hydrolases"/>
    <property type="match status" value="2"/>
</dbReference>
<keyword evidence="1" id="KW-0479">Metal-binding</keyword>
<keyword evidence="12" id="KW-1185">Reference proteome</keyword>
<dbReference type="PROSITE" id="PS51192">
    <property type="entry name" value="HELICASE_ATP_BIND_1"/>
    <property type="match status" value="1"/>
</dbReference>
<dbReference type="GO" id="GO:0000209">
    <property type="term" value="P:protein polyubiquitination"/>
    <property type="evidence" value="ECO:0007669"/>
    <property type="project" value="TreeGrafter"/>
</dbReference>
<dbReference type="Proteomes" id="UP000005666">
    <property type="component" value="Chromosome 2"/>
</dbReference>
<gene>
    <name evidence="11" type="primary">TPHA0B03650</name>
    <name evidence="11" type="ordered locus">TPHA_0B03650</name>
</gene>
<dbReference type="InterPro" id="IPR013083">
    <property type="entry name" value="Znf_RING/FYVE/PHD"/>
</dbReference>
<keyword evidence="5" id="KW-0862">Zinc</keyword>